<name>A0A2T3JKL0_9GAMM</name>
<organism evidence="1 2">
    <name type="scientific">Photobacterium frigidiphilum</name>
    <dbReference type="NCBI Taxonomy" id="264736"/>
    <lineage>
        <taxon>Bacteria</taxon>
        <taxon>Pseudomonadati</taxon>
        <taxon>Pseudomonadota</taxon>
        <taxon>Gammaproteobacteria</taxon>
        <taxon>Vibrionales</taxon>
        <taxon>Vibrionaceae</taxon>
        <taxon>Photobacterium</taxon>
    </lineage>
</organism>
<reference evidence="1 2" key="1">
    <citation type="submission" date="2018-01" db="EMBL/GenBank/DDBJ databases">
        <title>Whole genome sequencing of Histamine producing bacteria.</title>
        <authorList>
            <person name="Butler K."/>
        </authorList>
    </citation>
    <scope>NUCLEOTIDE SEQUENCE [LARGE SCALE GENOMIC DNA]</scope>
    <source>
        <strain evidence="1 2">JCM 12947</strain>
    </source>
</reference>
<protein>
    <submittedName>
        <fullName evidence="1">Uncharacterized protein</fullName>
    </submittedName>
</protein>
<dbReference type="OrthoDB" id="6592091at2"/>
<evidence type="ECO:0000313" key="2">
    <source>
        <dbReference type="Proteomes" id="UP000240987"/>
    </source>
</evidence>
<comment type="caution">
    <text evidence="1">The sequence shown here is derived from an EMBL/GenBank/DDBJ whole genome shotgun (WGS) entry which is preliminary data.</text>
</comment>
<dbReference type="RefSeq" id="WP_107242258.1">
    <property type="nucleotide sequence ID" value="NZ_PYMJ01000006.1"/>
</dbReference>
<dbReference type="SUPFAM" id="SSF52402">
    <property type="entry name" value="Adenine nucleotide alpha hydrolases-like"/>
    <property type="match status" value="1"/>
</dbReference>
<accession>A0A2T3JKL0</accession>
<proteinExistence type="predicted"/>
<evidence type="ECO:0000313" key="1">
    <source>
        <dbReference type="EMBL" id="PSU49470.1"/>
    </source>
</evidence>
<keyword evidence="2" id="KW-1185">Reference proteome</keyword>
<dbReference type="EMBL" id="PYMJ01000006">
    <property type="protein sequence ID" value="PSU49470.1"/>
    <property type="molecule type" value="Genomic_DNA"/>
</dbReference>
<dbReference type="AlphaFoldDB" id="A0A2T3JKL0"/>
<gene>
    <name evidence="1" type="ORF">C9J12_08250</name>
</gene>
<dbReference type="Proteomes" id="UP000240987">
    <property type="component" value="Unassembled WGS sequence"/>
</dbReference>
<sequence>MSLALITTVASMALELGPAVIRGVSGLFGGSETADTVADIVEKADGLFGANKDQKASAIQQELAKLPSESWVELERLKVELEKETTRRRQLAYEDTQANHHETQQTIRGGDAASDEVIRHTRPTIARRSFALSVLYIFAFEGLKVAGYGDGADAYMAAGIGVYAMAYFGLRTADGFAPYSKSSGDKIAGVLGSVIKGRK</sequence>